<dbReference type="eggNOG" id="ENOG502TE4R">
    <property type="taxonomic scope" value="Eukaryota"/>
</dbReference>
<reference evidence="2 3" key="1">
    <citation type="journal article" date="2007" name="Nature">
        <title>Genome of the marsupial Monodelphis domestica reveals innovation in non-coding sequences.</title>
        <authorList>
            <person name="Mikkelsen T.S."/>
            <person name="Wakefield M.J."/>
            <person name="Aken B."/>
            <person name="Amemiya C.T."/>
            <person name="Chang J.L."/>
            <person name="Duke S."/>
            <person name="Garber M."/>
            <person name="Gentles A.J."/>
            <person name="Goodstadt L."/>
            <person name="Heger A."/>
            <person name="Jurka J."/>
            <person name="Kamal M."/>
            <person name="Mauceli E."/>
            <person name="Searle S.M."/>
            <person name="Sharpe T."/>
            <person name="Baker M.L."/>
            <person name="Batzer M.A."/>
            <person name="Benos P.V."/>
            <person name="Belov K."/>
            <person name="Clamp M."/>
            <person name="Cook A."/>
            <person name="Cuff J."/>
            <person name="Das R."/>
            <person name="Davidow L."/>
            <person name="Deakin J.E."/>
            <person name="Fazzari M.J."/>
            <person name="Glass J.L."/>
            <person name="Grabherr M."/>
            <person name="Greally J.M."/>
            <person name="Gu W."/>
            <person name="Hore T.A."/>
            <person name="Huttley G.A."/>
            <person name="Kleber M."/>
            <person name="Jirtle R.L."/>
            <person name="Koina E."/>
            <person name="Lee J.T."/>
            <person name="Mahony S."/>
            <person name="Marra M.A."/>
            <person name="Miller R.D."/>
            <person name="Nicholls R.D."/>
            <person name="Oda M."/>
            <person name="Papenfuss A.T."/>
            <person name="Parra Z.E."/>
            <person name="Pollock D.D."/>
            <person name="Ray D.A."/>
            <person name="Schein J.E."/>
            <person name="Speed T.P."/>
            <person name="Thompson K."/>
            <person name="VandeBerg J.L."/>
            <person name="Wade C.M."/>
            <person name="Walker J.A."/>
            <person name="Waters P.D."/>
            <person name="Webber C."/>
            <person name="Weidman J.R."/>
            <person name="Xie X."/>
            <person name="Zody M.C."/>
            <person name="Baldwin J."/>
            <person name="Abdouelleil A."/>
            <person name="Abdulkadir J."/>
            <person name="Abebe A."/>
            <person name="Abera B."/>
            <person name="Abreu J."/>
            <person name="Acer S.C."/>
            <person name="Aftuck L."/>
            <person name="Alexander A."/>
            <person name="An P."/>
            <person name="Anderson E."/>
            <person name="Anderson S."/>
            <person name="Arachi H."/>
            <person name="Azer M."/>
            <person name="Bachantsang P."/>
            <person name="Barry A."/>
            <person name="Bayul T."/>
            <person name="Berlin A."/>
            <person name="Bessette D."/>
            <person name="Bloom T."/>
            <person name="Bloom T."/>
            <person name="Boguslavskiy L."/>
            <person name="Bonnet C."/>
            <person name="Boukhgalter B."/>
            <person name="Bourzgui I."/>
            <person name="Brown A."/>
            <person name="Cahill P."/>
            <person name="Channer S."/>
            <person name="Cheshatsang Y."/>
            <person name="Chuda L."/>
            <person name="Citroen M."/>
            <person name="Collymore A."/>
            <person name="Cooke P."/>
            <person name="Costello M."/>
            <person name="D'Aco K."/>
            <person name="Daza R."/>
            <person name="De Haan G."/>
            <person name="DeGray S."/>
            <person name="DeMaso C."/>
            <person name="Dhargay N."/>
            <person name="Dooley K."/>
            <person name="Dooley E."/>
            <person name="Doricent M."/>
            <person name="Dorje P."/>
            <person name="Dorjee K."/>
            <person name="Dupes A."/>
            <person name="Elong R."/>
            <person name="Falk J."/>
            <person name="Farina A."/>
            <person name="Faro S."/>
            <person name="Ferguson D."/>
            <person name="Fisher S."/>
            <person name="Foley C.D."/>
            <person name="Franke A."/>
            <person name="Friedrich D."/>
            <person name="Gadbois L."/>
            <person name="Gearin G."/>
            <person name="Gearin C.R."/>
            <person name="Giannoukos G."/>
            <person name="Goode T."/>
            <person name="Graham J."/>
            <person name="Grandbois E."/>
            <person name="Grewal S."/>
            <person name="Gyaltsen K."/>
            <person name="Hafez N."/>
            <person name="Hagos B."/>
            <person name="Hall J."/>
            <person name="Henson C."/>
            <person name="Hollinger A."/>
            <person name="Honan T."/>
            <person name="Huard M.D."/>
            <person name="Hughes L."/>
            <person name="Hurhula B."/>
            <person name="Husby M.E."/>
            <person name="Kamat A."/>
            <person name="Kanga B."/>
            <person name="Kashin S."/>
            <person name="Khazanovich D."/>
            <person name="Kisner P."/>
            <person name="Lance K."/>
            <person name="Lara M."/>
            <person name="Lee W."/>
            <person name="Lennon N."/>
            <person name="Letendre F."/>
            <person name="LeVine R."/>
            <person name="Lipovsky A."/>
            <person name="Liu X."/>
            <person name="Liu J."/>
            <person name="Liu S."/>
            <person name="Lokyitsang T."/>
            <person name="Lokyitsang Y."/>
            <person name="Lubonja R."/>
            <person name="Lui A."/>
            <person name="MacDonald P."/>
            <person name="Magnisalis V."/>
            <person name="Maru K."/>
            <person name="Matthews C."/>
            <person name="McCusker W."/>
            <person name="McDonough S."/>
            <person name="Mehta T."/>
            <person name="Meldrim J."/>
            <person name="Meneus L."/>
            <person name="Mihai O."/>
            <person name="Mihalev A."/>
            <person name="Mihova T."/>
            <person name="Mittelman R."/>
            <person name="Mlenga V."/>
            <person name="Montmayeur A."/>
            <person name="Mulrain L."/>
            <person name="Navidi A."/>
            <person name="Naylor J."/>
            <person name="Negash T."/>
            <person name="Nguyen T."/>
            <person name="Nguyen N."/>
            <person name="Nicol R."/>
            <person name="Norbu C."/>
            <person name="Norbu N."/>
            <person name="Novod N."/>
            <person name="O'Neill B."/>
            <person name="Osman S."/>
            <person name="Markiewicz E."/>
            <person name="Oyono O.L."/>
            <person name="Patti C."/>
            <person name="Phunkhang P."/>
            <person name="Pierre F."/>
            <person name="Priest M."/>
            <person name="Raghuraman S."/>
            <person name="Rege F."/>
            <person name="Reyes R."/>
            <person name="Rise C."/>
            <person name="Rogov P."/>
            <person name="Ross K."/>
            <person name="Ryan E."/>
            <person name="Settipalli S."/>
            <person name="Shea T."/>
            <person name="Sherpa N."/>
            <person name="Shi L."/>
            <person name="Shih D."/>
            <person name="Sparrow T."/>
            <person name="Spaulding J."/>
            <person name="Stalker J."/>
            <person name="Stange-Thomann N."/>
            <person name="Stavropoulos S."/>
            <person name="Stone C."/>
            <person name="Strader C."/>
            <person name="Tesfaye S."/>
            <person name="Thomson T."/>
            <person name="Thoulutsang Y."/>
            <person name="Thoulutsang D."/>
            <person name="Topham K."/>
            <person name="Topping I."/>
            <person name="Tsamla T."/>
            <person name="Vassiliev H."/>
            <person name="Vo A."/>
            <person name="Wangchuk T."/>
            <person name="Wangdi T."/>
            <person name="Weiand M."/>
            <person name="Wilkinson J."/>
            <person name="Wilson A."/>
            <person name="Yadav S."/>
            <person name="Young G."/>
            <person name="Yu Q."/>
            <person name="Zembek L."/>
            <person name="Zhong D."/>
            <person name="Zimmer A."/>
            <person name="Zwirko Z."/>
            <person name="Jaffe D.B."/>
            <person name="Alvarez P."/>
            <person name="Brockman W."/>
            <person name="Butler J."/>
            <person name="Chin C."/>
            <person name="Gnerre S."/>
            <person name="MacCallum I."/>
            <person name="Graves J.A."/>
            <person name="Ponting C.P."/>
            <person name="Breen M."/>
            <person name="Samollow P.B."/>
            <person name="Lander E.S."/>
            <person name="Lindblad-Toh K."/>
        </authorList>
    </citation>
    <scope>NUCLEOTIDE SEQUENCE [LARGE SCALE GENOMIC DNA]</scope>
</reference>
<sequence>MSFYVPVYWPEEMRDAKMTSPLKEKRMTLANPIAPEEELPHLQHKSLSLAKQRFLASLRPKAAQPFYAPRMAPLPHKLFTMPKEQALPIAKRDMLSAAELVIPAVHERVIPAIDKREPLPLLAREMPALPDKEIQQLAVPFVRRESALPHQRAIVPVATAAAAVRESLPLVQQEVVPPIMPLDVYLVRHPEVSFYNPTEKY</sequence>
<evidence type="ECO:0000313" key="3">
    <source>
        <dbReference type="Proteomes" id="UP000002280"/>
    </source>
</evidence>
<dbReference type="AlphaFoldDB" id="F7E1W8"/>
<dbReference type="GeneTree" id="ENSGT00390000001890"/>
<dbReference type="Bgee" id="ENSMODG00000012350">
    <property type="expression patterns" value="Expressed in testis and 1 other cell type or tissue"/>
</dbReference>
<dbReference type="Ensembl" id="ENSMODT00000015757.2">
    <property type="protein sequence ID" value="ENSMODP00000015471.2"/>
    <property type="gene ID" value="ENSMODG00000012350.2"/>
</dbReference>
<protein>
    <submittedName>
        <fullName evidence="2">Uncharacterized protein</fullName>
    </submittedName>
</protein>
<accession>F7E1W8</accession>
<dbReference type="PANTHER" id="PTHR11500">
    <property type="entry name" value="BETA CASEIN"/>
    <property type="match status" value="1"/>
</dbReference>
<dbReference type="OMA" id="YEMMNLY"/>
<dbReference type="HOGENOM" id="CLU_1092137_0_0_1"/>
<evidence type="ECO:0000313" key="2">
    <source>
        <dbReference type="Ensembl" id="ENSMODP00000015471.2"/>
    </source>
</evidence>
<reference evidence="2" key="2">
    <citation type="submission" date="2025-08" db="UniProtKB">
        <authorList>
            <consortium name="Ensembl"/>
        </authorList>
    </citation>
    <scope>IDENTIFICATION</scope>
</reference>
<dbReference type="PANTHER" id="PTHR11500:SF0">
    <property type="entry name" value="BETA-CASEIN"/>
    <property type="match status" value="1"/>
</dbReference>
<dbReference type="InterPro" id="IPR016345">
    <property type="entry name" value="Casein_beta"/>
</dbReference>
<keyword evidence="3" id="KW-1185">Reference proteome</keyword>
<dbReference type="GO" id="GO:0005615">
    <property type="term" value="C:extracellular space"/>
    <property type="evidence" value="ECO:0000318"/>
    <property type="project" value="GO_Central"/>
</dbReference>
<dbReference type="Proteomes" id="UP000002280">
    <property type="component" value="Chromosome 5"/>
</dbReference>
<keyword evidence="1" id="KW-0597">Phosphoprotein</keyword>
<organism evidence="2 3">
    <name type="scientific">Monodelphis domestica</name>
    <name type="common">Gray short-tailed opossum</name>
    <dbReference type="NCBI Taxonomy" id="13616"/>
    <lineage>
        <taxon>Eukaryota</taxon>
        <taxon>Metazoa</taxon>
        <taxon>Chordata</taxon>
        <taxon>Craniata</taxon>
        <taxon>Vertebrata</taxon>
        <taxon>Euteleostomi</taxon>
        <taxon>Mammalia</taxon>
        <taxon>Metatheria</taxon>
        <taxon>Didelphimorphia</taxon>
        <taxon>Didelphidae</taxon>
        <taxon>Monodelphis</taxon>
    </lineage>
</organism>
<evidence type="ECO:0000256" key="1">
    <source>
        <dbReference type="ARBA" id="ARBA00022553"/>
    </source>
</evidence>
<dbReference type="InParanoid" id="F7E1W8"/>
<name>F7E1W8_MONDO</name>
<proteinExistence type="predicted"/>
<reference evidence="2" key="3">
    <citation type="submission" date="2025-09" db="UniProtKB">
        <authorList>
            <consortium name="Ensembl"/>
        </authorList>
    </citation>
    <scope>IDENTIFICATION</scope>
</reference>